<evidence type="ECO:0000256" key="2">
    <source>
        <dbReference type="ARBA" id="ARBA00022801"/>
    </source>
</evidence>
<evidence type="ECO:0000313" key="5">
    <source>
        <dbReference type="Proteomes" id="UP000219286"/>
    </source>
</evidence>
<feature type="domain" description="Amidase" evidence="3">
    <location>
        <begin position="1"/>
        <end position="42"/>
    </location>
</feature>
<keyword evidence="2" id="KW-0378">Hydrolase</keyword>
<proteinExistence type="inferred from homology"/>
<dbReference type="PANTHER" id="PTHR46072">
    <property type="entry name" value="AMIDASE-RELATED-RELATED"/>
    <property type="match status" value="1"/>
</dbReference>
<dbReference type="EMBL" id="LFMI01000519">
    <property type="protein sequence ID" value="OTA04470.1"/>
    <property type="molecule type" value="Genomic_DNA"/>
</dbReference>
<sequence length="70" mass="7759">MFEEAITRAKWLDAEYKKRGKPVGPLHGLPISVKDQFFIKGSTSQAVQMLLNAGCVIVAKTTVSPDRLDR</sequence>
<accession>A0A2H2ZMS2</accession>
<keyword evidence="5" id="KW-1185">Reference proteome</keyword>
<dbReference type="GO" id="GO:0016787">
    <property type="term" value="F:hydrolase activity"/>
    <property type="evidence" value="ECO:0007669"/>
    <property type="project" value="UniProtKB-KW"/>
</dbReference>
<dbReference type="Gene3D" id="3.90.1300.10">
    <property type="entry name" value="Amidase signature (AS) domain"/>
    <property type="match status" value="1"/>
</dbReference>
<gene>
    <name evidence="4" type="ORF">A9Z42_0050770</name>
</gene>
<organism evidence="4 5">
    <name type="scientific">Trichoderma parareesei</name>
    <name type="common">Filamentous fungus</name>
    <dbReference type="NCBI Taxonomy" id="858221"/>
    <lineage>
        <taxon>Eukaryota</taxon>
        <taxon>Fungi</taxon>
        <taxon>Dikarya</taxon>
        <taxon>Ascomycota</taxon>
        <taxon>Pezizomycotina</taxon>
        <taxon>Sordariomycetes</taxon>
        <taxon>Hypocreomycetidae</taxon>
        <taxon>Hypocreales</taxon>
        <taxon>Hypocreaceae</taxon>
        <taxon>Trichoderma</taxon>
    </lineage>
</organism>
<comment type="caution">
    <text evidence="4">The sequence shown here is derived from an EMBL/GenBank/DDBJ whole genome shotgun (WGS) entry which is preliminary data.</text>
</comment>
<name>A0A2H2ZMS2_TRIPA</name>
<dbReference type="Pfam" id="PF01425">
    <property type="entry name" value="Amidase"/>
    <property type="match status" value="1"/>
</dbReference>
<evidence type="ECO:0000313" key="4">
    <source>
        <dbReference type="EMBL" id="OTA04470.1"/>
    </source>
</evidence>
<dbReference type="InterPro" id="IPR036928">
    <property type="entry name" value="AS_sf"/>
</dbReference>
<evidence type="ECO:0000256" key="1">
    <source>
        <dbReference type="ARBA" id="ARBA00009199"/>
    </source>
</evidence>
<evidence type="ECO:0000259" key="3">
    <source>
        <dbReference type="Pfam" id="PF01425"/>
    </source>
</evidence>
<dbReference type="SUPFAM" id="SSF75304">
    <property type="entry name" value="Amidase signature (AS) enzymes"/>
    <property type="match status" value="1"/>
</dbReference>
<dbReference type="Proteomes" id="UP000219286">
    <property type="component" value="Unassembled WGS sequence"/>
</dbReference>
<protein>
    <recommendedName>
        <fullName evidence="3">Amidase domain-containing protein</fullName>
    </recommendedName>
</protein>
<comment type="similarity">
    <text evidence="1">Belongs to the amidase family.</text>
</comment>
<reference evidence="4 5" key="1">
    <citation type="journal article" date="2015" name="Genome Announc.">
        <title>Genome sequence and annotation of Trichoderma parareesei, the ancestor of the cellulase producer Trichoderma reesei.</title>
        <authorList>
            <person name="Yang D."/>
            <person name="Pomraning K."/>
            <person name="Kopchinskiy A."/>
            <person name="Karimi Aghcheh R."/>
            <person name="Atanasova L."/>
            <person name="Chenthamara K."/>
            <person name="Baker S.E."/>
            <person name="Zhang R."/>
            <person name="Shen Q."/>
            <person name="Freitag M."/>
            <person name="Kubicek C.P."/>
            <person name="Druzhinina I.S."/>
        </authorList>
    </citation>
    <scope>NUCLEOTIDE SEQUENCE [LARGE SCALE GENOMIC DNA]</scope>
    <source>
        <strain evidence="4 5">CBS 125925</strain>
    </source>
</reference>
<dbReference type="AlphaFoldDB" id="A0A2H2ZMS2"/>
<dbReference type="InterPro" id="IPR023631">
    <property type="entry name" value="Amidase_dom"/>
</dbReference>